<evidence type="ECO:0000256" key="1">
    <source>
        <dbReference type="SAM" id="SignalP"/>
    </source>
</evidence>
<protein>
    <recommendedName>
        <fullName evidence="4">NIPSNAP family containing protein</fullName>
    </recommendedName>
</protein>
<gene>
    <name evidence="2" type="ORF">PTE30175_03220</name>
</gene>
<dbReference type="Proteomes" id="UP000414233">
    <property type="component" value="Unassembled WGS sequence"/>
</dbReference>
<organism evidence="2 3">
    <name type="scientific">Pandoraea terrae</name>
    <dbReference type="NCBI Taxonomy" id="1537710"/>
    <lineage>
        <taxon>Bacteria</taxon>
        <taxon>Pseudomonadati</taxon>
        <taxon>Pseudomonadota</taxon>
        <taxon>Betaproteobacteria</taxon>
        <taxon>Burkholderiales</taxon>
        <taxon>Burkholderiaceae</taxon>
        <taxon>Pandoraea</taxon>
    </lineage>
</organism>
<reference evidence="2 3" key="1">
    <citation type="submission" date="2019-08" db="EMBL/GenBank/DDBJ databases">
        <authorList>
            <person name="Peeters C."/>
        </authorList>
    </citation>
    <scope>NUCLEOTIDE SEQUENCE [LARGE SCALE GENOMIC DNA]</scope>
    <source>
        <strain evidence="2 3">LMG 30175</strain>
    </source>
</reference>
<evidence type="ECO:0000313" key="3">
    <source>
        <dbReference type="Proteomes" id="UP000414233"/>
    </source>
</evidence>
<evidence type="ECO:0000313" key="2">
    <source>
        <dbReference type="EMBL" id="VVE24313.1"/>
    </source>
</evidence>
<dbReference type="EMBL" id="CABPRZ010000013">
    <property type="protein sequence ID" value="VVE24313.1"/>
    <property type="molecule type" value="Genomic_DNA"/>
</dbReference>
<sequence length="264" mass="29640">MMRIRPLQLFRWMLAVSAVLMGTQVHGVASAAEPPADGSLSLIITYHTAPANRPALHRELAQSVVREVQRWKRDGRIKRYRVLFNRYADSDNWDAMALLTFATSSDLYRWRTIEQTTPAALSRKGLALTTAIHTAPVDLIRTDSAADTSQNAVYVVIPYKTLVSPSDYVNYADGYVIPQFKGWMEEGVLSRYALYTSSFPAGRPWTAMVILQYKDEAALSARDAVVAKVRERLKHNPEWKAISDSKKSVRTEEQVVIADPVAVN</sequence>
<proteinExistence type="predicted"/>
<keyword evidence="3" id="KW-1185">Reference proteome</keyword>
<keyword evidence="1" id="KW-0732">Signal</keyword>
<name>A0A5E4WJJ9_9BURK</name>
<accession>A0A5E4WJJ9</accession>
<dbReference type="AlphaFoldDB" id="A0A5E4WJJ9"/>
<evidence type="ECO:0008006" key="4">
    <source>
        <dbReference type="Google" id="ProtNLM"/>
    </source>
</evidence>
<feature type="signal peptide" evidence="1">
    <location>
        <begin position="1"/>
        <end position="31"/>
    </location>
</feature>
<feature type="chain" id="PRO_5022942864" description="NIPSNAP family containing protein" evidence="1">
    <location>
        <begin position="32"/>
        <end position="264"/>
    </location>
</feature>